<proteinExistence type="inferred from homology"/>
<keyword evidence="9" id="KW-1185">Reference proteome</keyword>
<dbReference type="InterPro" id="IPR002328">
    <property type="entry name" value="ADH_Zn_CS"/>
</dbReference>
<evidence type="ECO:0000256" key="3">
    <source>
        <dbReference type="ARBA" id="ARBA00022723"/>
    </source>
</evidence>
<dbReference type="EMBL" id="AP028212">
    <property type="protein sequence ID" value="BEI87863.1"/>
    <property type="molecule type" value="Genomic_DNA"/>
</dbReference>
<dbReference type="CDD" id="cd05285">
    <property type="entry name" value="sorbitol_DH"/>
    <property type="match status" value="1"/>
</dbReference>
<dbReference type="InterPro" id="IPR020843">
    <property type="entry name" value="ER"/>
</dbReference>
<dbReference type="InterPro" id="IPR036291">
    <property type="entry name" value="NAD(P)-bd_dom_sf"/>
</dbReference>
<dbReference type="GO" id="GO:0008270">
    <property type="term" value="F:zinc ion binding"/>
    <property type="evidence" value="ECO:0007669"/>
    <property type="project" value="InterPro"/>
</dbReference>
<comment type="similarity">
    <text evidence="2 6">Belongs to the zinc-containing alcohol dehydrogenase family.</text>
</comment>
<comment type="cofactor">
    <cofactor evidence="1 6">
        <name>Zn(2+)</name>
        <dbReference type="ChEBI" id="CHEBI:29105"/>
    </cofactor>
</comment>
<dbReference type="PANTHER" id="PTHR43161">
    <property type="entry name" value="SORBITOL DEHYDROGENASE"/>
    <property type="match status" value="1"/>
</dbReference>
<evidence type="ECO:0000256" key="2">
    <source>
        <dbReference type="ARBA" id="ARBA00008072"/>
    </source>
</evidence>
<evidence type="ECO:0000259" key="7">
    <source>
        <dbReference type="SMART" id="SM00829"/>
    </source>
</evidence>
<sequence length="387" mass="41631">MPQTHPTGTNAHVVLLGKERIEVQYRPIPTVKNDEVLVKVMATGLCGTDVSFYTRGGIGSRVVSQPLVLGHESAGIVHAVGHDVTKVAVGDHVAIEPALPCRICRFCRSGQWNYCKRDQYFATPGTDGTLCQYFACPATSCVPIPPTLPWPQAGCIQPLAIAVQIGRRAPKLAHQAVGVMGCGPLGLLCMAVAKAYAAREIIGIDRVPNRVDFALKYAATHAELNPEQDMKAETHGTQVIKGRGSKIREVGDEMAWLDHWVEERLPKWGVEHGLDVVIDATGAEPCMQLAVALLRPGGTLILAGMGPPLTRFPTLEVASKELTISGSLRYTTRCFEDGIHLVERGLVDLAPLVTKTVPLCKAEEAFKAARSGPLAGGEMKVVVMNQE</sequence>
<dbReference type="Gene3D" id="3.40.50.720">
    <property type="entry name" value="NAD(P)-binding Rossmann-like Domain"/>
    <property type="match status" value="1"/>
</dbReference>
<keyword evidence="3 6" id="KW-0479">Metal-binding</keyword>
<gene>
    <name evidence="8" type="ORF">CcaverHIS019_0105810</name>
</gene>
<dbReference type="Pfam" id="PF00107">
    <property type="entry name" value="ADH_zinc_N"/>
    <property type="match status" value="1"/>
</dbReference>
<dbReference type="AlphaFoldDB" id="A0AA48L215"/>
<keyword evidence="5" id="KW-0560">Oxidoreductase</keyword>
<name>A0AA48L215_9TREE</name>
<dbReference type="InterPro" id="IPR013149">
    <property type="entry name" value="ADH-like_C"/>
</dbReference>
<dbReference type="SUPFAM" id="SSF50129">
    <property type="entry name" value="GroES-like"/>
    <property type="match status" value="1"/>
</dbReference>
<evidence type="ECO:0000256" key="6">
    <source>
        <dbReference type="RuleBase" id="RU361277"/>
    </source>
</evidence>
<dbReference type="Proteomes" id="UP001233271">
    <property type="component" value="Chromosome 1"/>
</dbReference>
<protein>
    <recommendedName>
        <fullName evidence="7">Enoyl reductase (ER) domain-containing protein</fullName>
    </recommendedName>
</protein>
<dbReference type="KEGG" id="ccac:CcaHIS019_0105810"/>
<dbReference type="SUPFAM" id="SSF51735">
    <property type="entry name" value="NAD(P)-binding Rossmann-fold domains"/>
    <property type="match status" value="1"/>
</dbReference>
<dbReference type="PANTHER" id="PTHR43161:SF9">
    <property type="entry name" value="SORBITOL DEHYDROGENASE"/>
    <property type="match status" value="1"/>
</dbReference>
<feature type="domain" description="Enoyl reductase (ER)" evidence="7">
    <location>
        <begin position="17"/>
        <end position="383"/>
    </location>
</feature>
<dbReference type="Pfam" id="PF08240">
    <property type="entry name" value="ADH_N"/>
    <property type="match status" value="1"/>
</dbReference>
<reference evidence="8" key="1">
    <citation type="journal article" date="2023" name="BMC Genomics">
        <title>Chromosome-level genome assemblies of Cutaneotrichosporon spp. (Trichosporonales, Basidiomycota) reveal imbalanced evolution between nucleotide sequences and chromosome synteny.</title>
        <authorList>
            <person name="Kobayashi Y."/>
            <person name="Kayamori A."/>
            <person name="Aoki K."/>
            <person name="Shiwa Y."/>
            <person name="Matsutani M."/>
            <person name="Fujita N."/>
            <person name="Sugita T."/>
            <person name="Iwasaki W."/>
            <person name="Tanaka N."/>
            <person name="Takashima M."/>
        </authorList>
    </citation>
    <scope>NUCLEOTIDE SEQUENCE</scope>
    <source>
        <strain evidence="8">HIS019</strain>
    </source>
</reference>
<evidence type="ECO:0000256" key="1">
    <source>
        <dbReference type="ARBA" id="ARBA00001947"/>
    </source>
</evidence>
<dbReference type="PROSITE" id="PS00059">
    <property type="entry name" value="ADH_ZINC"/>
    <property type="match status" value="1"/>
</dbReference>
<dbReference type="RefSeq" id="XP_060453129.1">
    <property type="nucleotide sequence ID" value="XM_060601911.1"/>
</dbReference>
<dbReference type="GO" id="GO:0003939">
    <property type="term" value="F:L-iditol 2-dehydrogenase (NAD+) activity"/>
    <property type="evidence" value="ECO:0007669"/>
    <property type="project" value="TreeGrafter"/>
</dbReference>
<evidence type="ECO:0000313" key="8">
    <source>
        <dbReference type="EMBL" id="BEI87863.1"/>
    </source>
</evidence>
<evidence type="ECO:0000256" key="5">
    <source>
        <dbReference type="ARBA" id="ARBA00023002"/>
    </source>
</evidence>
<keyword evidence="4 6" id="KW-0862">Zinc</keyword>
<accession>A0AA48L215</accession>
<dbReference type="GO" id="GO:0006062">
    <property type="term" value="P:sorbitol catabolic process"/>
    <property type="evidence" value="ECO:0007669"/>
    <property type="project" value="TreeGrafter"/>
</dbReference>
<dbReference type="Gene3D" id="3.90.180.10">
    <property type="entry name" value="Medium-chain alcohol dehydrogenases, catalytic domain"/>
    <property type="match status" value="1"/>
</dbReference>
<dbReference type="InterPro" id="IPR011032">
    <property type="entry name" value="GroES-like_sf"/>
</dbReference>
<evidence type="ECO:0000313" key="9">
    <source>
        <dbReference type="Proteomes" id="UP001233271"/>
    </source>
</evidence>
<dbReference type="GeneID" id="85491734"/>
<dbReference type="SMART" id="SM00829">
    <property type="entry name" value="PKS_ER"/>
    <property type="match status" value="1"/>
</dbReference>
<dbReference type="InterPro" id="IPR013154">
    <property type="entry name" value="ADH-like_N"/>
</dbReference>
<evidence type="ECO:0000256" key="4">
    <source>
        <dbReference type="ARBA" id="ARBA00022833"/>
    </source>
</evidence>
<dbReference type="InterPro" id="IPR045306">
    <property type="entry name" value="SDH-like"/>
</dbReference>
<organism evidence="8 9">
    <name type="scientific">Cutaneotrichosporon cavernicola</name>
    <dbReference type="NCBI Taxonomy" id="279322"/>
    <lineage>
        <taxon>Eukaryota</taxon>
        <taxon>Fungi</taxon>
        <taxon>Dikarya</taxon>
        <taxon>Basidiomycota</taxon>
        <taxon>Agaricomycotina</taxon>
        <taxon>Tremellomycetes</taxon>
        <taxon>Trichosporonales</taxon>
        <taxon>Trichosporonaceae</taxon>
        <taxon>Cutaneotrichosporon</taxon>
    </lineage>
</organism>